<dbReference type="GO" id="GO:0005886">
    <property type="term" value="C:plasma membrane"/>
    <property type="evidence" value="ECO:0007669"/>
    <property type="project" value="TreeGrafter"/>
</dbReference>
<comment type="similarity">
    <text evidence="3">Belongs to the transpeptidase family.</text>
</comment>
<dbReference type="GO" id="GO:0009002">
    <property type="term" value="F:serine-type D-Ala-D-Ala carboxypeptidase activity"/>
    <property type="evidence" value="ECO:0007669"/>
    <property type="project" value="UniProtKB-EC"/>
</dbReference>
<dbReference type="PANTHER" id="PTHR30627:SF1">
    <property type="entry name" value="PEPTIDOGLYCAN D,D-TRANSPEPTIDASE FTSI"/>
    <property type="match status" value="1"/>
</dbReference>
<dbReference type="Gene3D" id="3.30.450.330">
    <property type="match status" value="1"/>
</dbReference>
<dbReference type="InterPro" id="IPR050515">
    <property type="entry name" value="Beta-lactam/transpept"/>
</dbReference>
<dbReference type="InterPro" id="IPR036138">
    <property type="entry name" value="PBP_dimer_sf"/>
</dbReference>
<dbReference type="SMART" id="SM00740">
    <property type="entry name" value="PASTA"/>
    <property type="match status" value="1"/>
</dbReference>
<dbReference type="EMBL" id="LQWZ01000035">
    <property type="protein sequence ID" value="OAH53682.1"/>
    <property type="molecule type" value="Genomic_DNA"/>
</dbReference>
<dbReference type="Pfam" id="PF03717">
    <property type="entry name" value="PBP_dimer"/>
    <property type="match status" value="1"/>
</dbReference>
<evidence type="ECO:0000259" key="7">
    <source>
        <dbReference type="PROSITE" id="PS51178"/>
    </source>
</evidence>
<dbReference type="AlphaFoldDB" id="A0A177KJW0"/>
<dbReference type="PROSITE" id="PS51178">
    <property type="entry name" value="PASTA"/>
    <property type="match status" value="1"/>
</dbReference>
<reference evidence="8 9" key="1">
    <citation type="submission" date="2016-01" db="EMBL/GenBank/DDBJ databases">
        <title>Investigation of taxonomic status of Bacillus aminovorans.</title>
        <authorList>
            <person name="Verma A."/>
            <person name="Pal Y."/>
            <person name="Krishnamurthi S."/>
        </authorList>
    </citation>
    <scope>NUCLEOTIDE SEQUENCE [LARGE SCALE GENOMIC DNA]</scope>
    <source>
        <strain evidence="8 9">DSM 4337</strain>
    </source>
</reference>
<comment type="catalytic activity">
    <reaction evidence="6">
        <text>Preferential cleavage: (Ac)2-L-Lys-D-Ala-|-D-Ala. Also transpeptidation of peptidyl-alanyl moieties that are N-acyl substituents of D-alanine.</text>
        <dbReference type="EC" id="3.4.16.4"/>
    </reaction>
</comment>
<dbReference type="Gene3D" id="3.90.1310.10">
    <property type="entry name" value="Penicillin-binding protein 2a (Domain 2)"/>
    <property type="match status" value="1"/>
</dbReference>
<dbReference type="CDD" id="cd06573">
    <property type="entry name" value="PASTA"/>
    <property type="match status" value="1"/>
</dbReference>
<comment type="subcellular location">
    <subcellularLocation>
        <location evidence="1">Membrane</location>
    </subcellularLocation>
</comment>
<organism evidence="8 9">
    <name type="scientific">Domibacillus aminovorans</name>
    <dbReference type="NCBI Taxonomy" id="29332"/>
    <lineage>
        <taxon>Bacteria</taxon>
        <taxon>Bacillati</taxon>
        <taxon>Bacillota</taxon>
        <taxon>Bacilli</taxon>
        <taxon>Bacillales</taxon>
        <taxon>Bacillaceae</taxon>
        <taxon>Domibacillus</taxon>
    </lineage>
</organism>
<evidence type="ECO:0000256" key="6">
    <source>
        <dbReference type="ARBA" id="ARBA00034000"/>
    </source>
</evidence>
<dbReference type="OrthoDB" id="9804124at2"/>
<dbReference type="SUPFAM" id="SSF54184">
    <property type="entry name" value="Penicillin-binding protein 2x (pbp-2x), c-terminal domain"/>
    <property type="match status" value="1"/>
</dbReference>
<dbReference type="InterPro" id="IPR005543">
    <property type="entry name" value="PASTA_dom"/>
</dbReference>
<accession>A0A177KJW0</accession>
<dbReference type="InterPro" id="IPR001460">
    <property type="entry name" value="PCN-bd_Tpept"/>
</dbReference>
<dbReference type="Gene3D" id="3.30.10.20">
    <property type="match status" value="1"/>
</dbReference>
<dbReference type="InterPro" id="IPR012338">
    <property type="entry name" value="Beta-lactam/transpept-like"/>
</dbReference>
<dbReference type="SUPFAM" id="SSF56601">
    <property type="entry name" value="beta-lactamase/transpeptidase-like"/>
    <property type="match status" value="1"/>
</dbReference>
<comment type="caution">
    <text evidence="8">The sequence shown here is derived from an EMBL/GenBank/DDBJ whole genome shotgun (WGS) entry which is preliminary data.</text>
</comment>
<name>A0A177KJW0_9BACI</name>
<dbReference type="Pfam" id="PF00905">
    <property type="entry name" value="Transpeptidase"/>
    <property type="match status" value="1"/>
</dbReference>
<dbReference type="SUPFAM" id="SSF56519">
    <property type="entry name" value="Penicillin binding protein dimerisation domain"/>
    <property type="match status" value="1"/>
</dbReference>
<dbReference type="RefSeq" id="WP_034298434.1">
    <property type="nucleotide sequence ID" value="NZ_LQWZ01000035.1"/>
</dbReference>
<dbReference type="InterPro" id="IPR011927">
    <property type="entry name" value="SpoVD_pbp"/>
</dbReference>
<dbReference type="PANTHER" id="PTHR30627">
    <property type="entry name" value="PEPTIDOGLYCAN D,D-TRANSPEPTIDASE"/>
    <property type="match status" value="1"/>
</dbReference>
<dbReference type="Proteomes" id="UP000077271">
    <property type="component" value="Unassembled WGS sequence"/>
</dbReference>
<evidence type="ECO:0000256" key="1">
    <source>
        <dbReference type="ARBA" id="ARBA00004370"/>
    </source>
</evidence>
<keyword evidence="5" id="KW-0472">Membrane</keyword>
<dbReference type="EC" id="3.4.16.4" evidence="4"/>
<feature type="domain" description="PASTA" evidence="7">
    <location>
        <begin position="582"/>
        <end position="639"/>
    </location>
</feature>
<comment type="pathway">
    <text evidence="2">Cell wall biogenesis; peptidoglycan biosynthesis.</text>
</comment>
<gene>
    <name evidence="8" type="ORF">AWH48_10395</name>
</gene>
<evidence type="ECO:0000256" key="5">
    <source>
        <dbReference type="ARBA" id="ARBA00023136"/>
    </source>
</evidence>
<dbReference type="NCBIfam" id="TIGR02214">
    <property type="entry name" value="spoVD_pbp"/>
    <property type="match status" value="1"/>
</dbReference>
<dbReference type="GO" id="GO:0008658">
    <property type="term" value="F:penicillin binding"/>
    <property type="evidence" value="ECO:0007669"/>
    <property type="project" value="InterPro"/>
</dbReference>
<evidence type="ECO:0000256" key="2">
    <source>
        <dbReference type="ARBA" id="ARBA00004752"/>
    </source>
</evidence>
<evidence type="ECO:0000256" key="3">
    <source>
        <dbReference type="ARBA" id="ARBA00007171"/>
    </source>
</evidence>
<dbReference type="GO" id="GO:0009252">
    <property type="term" value="P:peptidoglycan biosynthetic process"/>
    <property type="evidence" value="ECO:0007669"/>
    <property type="project" value="UniProtKB-UniPathway"/>
</dbReference>
<dbReference type="Pfam" id="PF03793">
    <property type="entry name" value="PASTA"/>
    <property type="match status" value="1"/>
</dbReference>
<dbReference type="Gene3D" id="3.40.710.10">
    <property type="entry name" value="DD-peptidase/beta-lactamase superfamily"/>
    <property type="match status" value="1"/>
</dbReference>
<dbReference type="InterPro" id="IPR005311">
    <property type="entry name" value="PBP_dimer"/>
</dbReference>
<sequence length="639" mass="70194">MEGRKERESLRNRMFWLLAVSLIAFTALIVRTAYIQLSIGSELTEKAEELWGRSIPAQPERGFIKDRNGTVLVGNKHTSSVYVIPAQIEDAQTAARKLATILNEKESILLERMTKRSSIERLQSRGRNLSVETARQVTKLQLKGVWVGEDSIRDYVLNERLAHVIGFTGVDNQGLAGIEAYYDKKLAGTAGSVQMYTDAKGEKMPGMADSYIPPEDGMDLQLTIDAKIQAVVERELDIAEKMYKPEGAMAIAMDPNSGEILAMSSRPSYNPSSFGDYDPDVYNRNLPVWSTFEPGSTFKIITLAAALEEKKVDLDQEHFHDPGYVVVNGTRLRCWKRGGHGHQTFLEVVENSCNPGFVEMGSRLGEKTLFQYIRKFGFGQKTGIDLYGEGTGILFTEQSAGPVEDATTAFGQGVAVTPIQQVTAVSAAVNGGILYRPYVAMNWTDPKTGKVMIENEPKKVRRVVSEETSSEVRRALESVVAKGTGRNAFVEGYRIGGKTGTAQKAKDGRYLENNHIVSFIAVAPSNDPKVVIYTAIDNPKGTVQFGGTVVAPIVGKMMADVLPLLGVKPQKNQIEKEKTWNDPDMIEVPNLVGLTKQELKEQLINVDIEIEGSGETVASQSPSAGVKVERGSKVRVLLK</sequence>
<protein>
    <recommendedName>
        <fullName evidence="4">serine-type D-Ala-D-Ala carboxypeptidase</fullName>
        <ecNumber evidence="4">3.4.16.4</ecNumber>
    </recommendedName>
</protein>
<dbReference type="GO" id="GO:0071555">
    <property type="term" value="P:cell wall organization"/>
    <property type="evidence" value="ECO:0007669"/>
    <property type="project" value="TreeGrafter"/>
</dbReference>
<evidence type="ECO:0000313" key="9">
    <source>
        <dbReference type="Proteomes" id="UP000077271"/>
    </source>
</evidence>
<proteinExistence type="inferred from homology"/>
<evidence type="ECO:0000256" key="4">
    <source>
        <dbReference type="ARBA" id="ARBA00012448"/>
    </source>
</evidence>
<evidence type="ECO:0000313" key="8">
    <source>
        <dbReference type="EMBL" id="OAH53682.1"/>
    </source>
</evidence>
<dbReference type="UniPathway" id="UPA00219"/>